<sequence>MSTQQRLLFGDEADAYEYWKDKEWKTHAVDLMVGSGKNRKIIATMYVRARDSAGAAKTAKYFDIKRYPRPSYHPRLAGPRELGCTRN</sequence>
<reference evidence="1 2" key="1">
    <citation type="submission" date="2018-08" db="EMBL/GenBank/DDBJ databases">
        <title>Recombination of ecologically and evolutionarily significant loci maintains genetic cohesion in the Pseudomonas syringae species complex.</title>
        <authorList>
            <person name="Dillon M."/>
            <person name="Thakur S."/>
            <person name="Almeida R.N.D."/>
            <person name="Weir B.S."/>
            <person name="Guttman D.S."/>
        </authorList>
    </citation>
    <scope>NUCLEOTIDE SEQUENCE [LARGE SCALE GENOMIC DNA]</scope>
    <source>
        <strain evidence="1 2">ICMP 12341</strain>
    </source>
</reference>
<dbReference type="Proteomes" id="UP000271468">
    <property type="component" value="Unassembled WGS sequence"/>
</dbReference>
<organism evidence="1 2">
    <name type="scientific">Pseudomonas syringae pv. coriandricola</name>
    <dbReference type="NCBI Taxonomy" id="264453"/>
    <lineage>
        <taxon>Bacteria</taxon>
        <taxon>Pseudomonadati</taxon>
        <taxon>Pseudomonadota</taxon>
        <taxon>Gammaproteobacteria</taxon>
        <taxon>Pseudomonadales</taxon>
        <taxon>Pseudomonadaceae</taxon>
        <taxon>Pseudomonas</taxon>
    </lineage>
</organism>
<evidence type="ECO:0000313" key="2">
    <source>
        <dbReference type="Proteomes" id="UP000271468"/>
    </source>
</evidence>
<accession>A0A3M3JT20</accession>
<protein>
    <submittedName>
        <fullName evidence="1">Uncharacterized protein</fullName>
    </submittedName>
</protein>
<name>A0A3M3JT20_9PSED</name>
<dbReference type="RefSeq" id="WP_122234918.1">
    <property type="nucleotide sequence ID" value="NZ_RBOV01000075.1"/>
</dbReference>
<dbReference type="EMBL" id="RBOV01000075">
    <property type="protein sequence ID" value="RMN13948.1"/>
    <property type="molecule type" value="Genomic_DNA"/>
</dbReference>
<dbReference type="AlphaFoldDB" id="A0A3M3JT20"/>
<evidence type="ECO:0000313" key="1">
    <source>
        <dbReference type="EMBL" id="RMN13948.1"/>
    </source>
</evidence>
<proteinExistence type="predicted"/>
<comment type="caution">
    <text evidence="1">The sequence shown here is derived from an EMBL/GenBank/DDBJ whole genome shotgun (WGS) entry which is preliminary data.</text>
</comment>
<gene>
    <name evidence="1" type="ORF">ALQ65_200258</name>
</gene>